<dbReference type="KEGG" id="bgt:106054758"/>
<dbReference type="Pfam" id="PF00089">
    <property type="entry name" value="Trypsin"/>
    <property type="match status" value="1"/>
</dbReference>
<name>A0A2C9JEC0_BIOGL</name>
<dbReference type="InterPro" id="IPR009003">
    <property type="entry name" value="Peptidase_S1_PA"/>
</dbReference>
<dbReference type="GO" id="GO:0006508">
    <property type="term" value="P:proteolysis"/>
    <property type="evidence" value="ECO:0007669"/>
    <property type="project" value="InterPro"/>
</dbReference>
<feature type="domain" description="Peptidase S1" evidence="2">
    <location>
        <begin position="65"/>
        <end position="304"/>
    </location>
</feature>
<dbReference type="PRINTS" id="PR00722">
    <property type="entry name" value="CHYMOTRYPSIN"/>
</dbReference>
<dbReference type="InterPro" id="IPR043504">
    <property type="entry name" value="Peptidase_S1_PA_chymotrypsin"/>
</dbReference>
<evidence type="ECO:0000259" key="2">
    <source>
        <dbReference type="PROSITE" id="PS50240"/>
    </source>
</evidence>
<dbReference type="Gene3D" id="2.40.10.10">
    <property type="entry name" value="Trypsin-like serine proteases"/>
    <property type="match status" value="1"/>
</dbReference>
<dbReference type="VEuPathDB" id="VectorBase:BGLAX_039760"/>
<dbReference type="InterPro" id="IPR001314">
    <property type="entry name" value="Peptidase_S1A"/>
</dbReference>
<reference evidence="3" key="1">
    <citation type="submission" date="2020-05" db="UniProtKB">
        <authorList>
            <consortium name="EnsemblMetazoa"/>
        </authorList>
    </citation>
    <scope>IDENTIFICATION</scope>
    <source>
        <strain evidence="3">BB02</strain>
    </source>
</reference>
<dbReference type="PROSITE" id="PS00134">
    <property type="entry name" value="TRYPSIN_HIS"/>
    <property type="match status" value="1"/>
</dbReference>
<dbReference type="InterPro" id="IPR018114">
    <property type="entry name" value="TRYPSIN_HIS"/>
</dbReference>
<dbReference type="InterPro" id="IPR001254">
    <property type="entry name" value="Trypsin_dom"/>
</dbReference>
<dbReference type="SUPFAM" id="SSF50494">
    <property type="entry name" value="Trypsin-like serine proteases"/>
    <property type="match status" value="1"/>
</dbReference>
<dbReference type="STRING" id="6526.A0A2C9JEC0"/>
<dbReference type="PANTHER" id="PTHR24252">
    <property type="entry name" value="ACROSIN-RELATED"/>
    <property type="match status" value="1"/>
</dbReference>
<evidence type="ECO:0000313" key="4">
    <source>
        <dbReference type="Proteomes" id="UP000076420"/>
    </source>
</evidence>
<dbReference type="Proteomes" id="UP000076420">
    <property type="component" value="Unassembled WGS sequence"/>
</dbReference>
<gene>
    <name evidence="3" type="primary">106054758</name>
</gene>
<accession>A0A2C9JEC0</accession>
<dbReference type="SMART" id="SM00020">
    <property type="entry name" value="Tryp_SPc"/>
    <property type="match status" value="1"/>
</dbReference>
<dbReference type="GO" id="GO:0004252">
    <property type="term" value="F:serine-type endopeptidase activity"/>
    <property type="evidence" value="ECO:0007669"/>
    <property type="project" value="InterPro"/>
</dbReference>
<dbReference type="FunFam" id="2.40.10.10:FF:000068">
    <property type="entry name" value="transmembrane protease serine 2"/>
    <property type="match status" value="1"/>
</dbReference>
<dbReference type="AlphaFoldDB" id="A0A2C9JEC0"/>
<proteinExistence type="predicted"/>
<evidence type="ECO:0000256" key="1">
    <source>
        <dbReference type="ARBA" id="ARBA00023157"/>
    </source>
</evidence>
<dbReference type="EnsemblMetazoa" id="BGLB001351-RB">
    <property type="protein sequence ID" value="BGLB001351-PB"/>
    <property type="gene ID" value="BGLB001351"/>
</dbReference>
<dbReference type="OrthoDB" id="10002959at2759"/>
<dbReference type="PROSITE" id="PS50240">
    <property type="entry name" value="TRYPSIN_DOM"/>
    <property type="match status" value="1"/>
</dbReference>
<sequence>MNQSNCSRSKKALQPLDYYRAYYNHWVKTPYNKAYTPLSDLYDDIKNKLARQRCGSATVDPNSAIVGGRTAKDKAWPWYAKIIFRNKYNRKRGLCGGSLLDERWVLSAAHCVVDSKVEYVVLGNLTKNDTIRRSYTTVIHEDYEAHSNNNPSDIALIKLYTPVTFSDEIQPICLPEIDTNFEKNPDCYAMGFGFVGTNPLIHVIGYSDTLQQIKVNITPQAICAYVWNMDDTEIDSRHICTDRTRYYGICIGDSGSPLCCKYGTRFVVAGVASFIAQGSCNSELVPDVFVRVSEYRNWIIRMIYRYQFTIK</sequence>
<protein>
    <recommendedName>
        <fullName evidence="2">Peptidase S1 domain-containing protein</fullName>
    </recommendedName>
</protein>
<dbReference type="CDD" id="cd00190">
    <property type="entry name" value="Tryp_SPc"/>
    <property type="match status" value="1"/>
</dbReference>
<dbReference type="VEuPathDB" id="VectorBase:BGLB001351"/>
<keyword evidence="1" id="KW-1015">Disulfide bond</keyword>
<evidence type="ECO:0000313" key="3">
    <source>
        <dbReference type="EnsemblMetazoa" id="BGLB001351-PB"/>
    </source>
</evidence>
<dbReference type="PANTHER" id="PTHR24252:SF7">
    <property type="entry name" value="HYALIN"/>
    <property type="match status" value="1"/>
</dbReference>
<organism evidence="3 4">
    <name type="scientific">Biomphalaria glabrata</name>
    <name type="common">Bloodfluke planorb</name>
    <name type="synonym">Freshwater snail</name>
    <dbReference type="NCBI Taxonomy" id="6526"/>
    <lineage>
        <taxon>Eukaryota</taxon>
        <taxon>Metazoa</taxon>
        <taxon>Spiralia</taxon>
        <taxon>Lophotrochozoa</taxon>
        <taxon>Mollusca</taxon>
        <taxon>Gastropoda</taxon>
        <taxon>Heterobranchia</taxon>
        <taxon>Euthyneura</taxon>
        <taxon>Panpulmonata</taxon>
        <taxon>Hygrophila</taxon>
        <taxon>Lymnaeoidea</taxon>
        <taxon>Planorbidae</taxon>
        <taxon>Biomphalaria</taxon>
    </lineage>
</organism>